<dbReference type="GeneID" id="17356594"/>
<organism evidence="3">
    <name type="scientific">Chlorella variabilis</name>
    <name type="common">Green alga</name>
    <dbReference type="NCBI Taxonomy" id="554065"/>
    <lineage>
        <taxon>Eukaryota</taxon>
        <taxon>Viridiplantae</taxon>
        <taxon>Chlorophyta</taxon>
        <taxon>core chlorophytes</taxon>
        <taxon>Trebouxiophyceae</taxon>
        <taxon>Chlorellales</taxon>
        <taxon>Chlorellaceae</taxon>
        <taxon>Chlorella clade</taxon>
        <taxon>Chlorella</taxon>
    </lineage>
</organism>
<feature type="region of interest" description="Disordered" evidence="1">
    <location>
        <begin position="156"/>
        <end position="248"/>
    </location>
</feature>
<dbReference type="AlphaFoldDB" id="E1ZA57"/>
<dbReference type="InParanoid" id="E1ZA57"/>
<dbReference type="Proteomes" id="UP000008141">
    <property type="component" value="Unassembled WGS sequence"/>
</dbReference>
<evidence type="ECO:0000313" key="2">
    <source>
        <dbReference type="EMBL" id="EFN56998.1"/>
    </source>
</evidence>
<dbReference type="EMBL" id="GL433840">
    <property type="protein sequence ID" value="EFN56998.1"/>
    <property type="molecule type" value="Genomic_DNA"/>
</dbReference>
<dbReference type="KEGG" id="cvr:CHLNCDRAFT_57391"/>
<gene>
    <name evidence="2" type="ORF">CHLNCDRAFT_57391</name>
</gene>
<name>E1ZA57_CHLVA</name>
<reference evidence="2 3" key="1">
    <citation type="journal article" date="2010" name="Plant Cell">
        <title>The Chlorella variabilis NC64A genome reveals adaptation to photosymbiosis, coevolution with viruses, and cryptic sex.</title>
        <authorList>
            <person name="Blanc G."/>
            <person name="Duncan G."/>
            <person name="Agarkova I."/>
            <person name="Borodovsky M."/>
            <person name="Gurnon J."/>
            <person name="Kuo A."/>
            <person name="Lindquist E."/>
            <person name="Lucas S."/>
            <person name="Pangilinan J."/>
            <person name="Polle J."/>
            <person name="Salamov A."/>
            <person name="Terry A."/>
            <person name="Yamada T."/>
            <person name="Dunigan D.D."/>
            <person name="Grigoriev I.V."/>
            <person name="Claverie J.M."/>
            <person name="Van Etten J.L."/>
        </authorList>
    </citation>
    <scope>NUCLEOTIDE SEQUENCE [LARGE SCALE GENOMIC DNA]</scope>
    <source>
        <strain evidence="2 3">NC64A</strain>
    </source>
</reference>
<dbReference type="RefSeq" id="XP_005849100.1">
    <property type="nucleotide sequence ID" value="XM_005849038.1"/>
</dbReference>
<evidence type="ECO:0000313" key="3">
    <source>
        <dbReference type="Proteomes" id="UP000008141"/>
    </source>
</evidence>
<evidence type="ECO:0000256" key="1">
    <source>
        <dbReference type="SAM" id="MobiDB-lite"/>
    </source>
</evidence>
<proteinExistence type="predicted"/>
<sequence length="248" mass="27080">MTASSAPLAAWLVPRQPWSSHSSTSQPWICPTKARKAANQRSVCQLRRQSRADRAQTVAYEARDTRSDQHMAARPAWWQLAQTAIPGACLPCRGAARSDGECTRSFEEAVMQSEGKDTIAALRRTGGWERDLLSHAAKSLLLPQLGRRKVKLHRSYIGGHNSMGHQGKTTGWVRGPQSTQLPKQRLPDDKNPQGTAGHAAHSLTEAENVRKDKAGKGGGGAEAPRAQEETRHERGPGPAGDWATKCFR</sequence>
<feature type="compositionally biased region" description="Basic and acidic residues" evidence="1">
    <location>
        <begin position="225"/>
        <end position="235"/>
    </location>
</feature>
<keyword evidence="3" id="KW-1185">Reference proteome</keyword>
<protein>
    <submittedName>
        <fullName evidence="2">Expressed protein</fullName>
    </submittedName>
</protein>
<accession>E1ZA57</accession>